<proteinExistence type="predicted"/>
<dbReference type="AlphaFoldDB" id="A0A9Q3FQ04"/>
<name>A0A9Q3FQ04_9BASI</name>
<dbReference type="EMBL" id="AVOT02049466">
    <property type="protein sequence ID" value="MBW0544620.1"/>
    <property type="molecule type" value="Genomic_DNA"/>
</dbReference>
<sequence>MATSNPYTKERENTLPRRVNIYSQIQTPLHQEFPRNTTPIVKIRDKDYNLLFNGKDFEIFINKVEKIAEIEGESGRDIPRKRAFWTKYEEISYNFEGIPGYETADWYQLKADMKQRWGTVSPERRYRLS</sequence>
<gene>
    <name evidence="1" type="ORF">O181_084335</name>
</gene>
<keyword evidence="2" id="KW-1185">Reference proteome</keyword>
<protein>
    <submittedName>
        <fullName evidence="1">Uncharacterized protein</fullName>
    </submittedName>
</protein>
<comment type="caution">
    <text evidence="1">The sequence shown here is derived from an EMBL/GenBank/DDBJ whole genome shotgun (WGS) entry which is preliminary data.</text>
</comment>
<evidence type="ECO:0000313" key="2">
    <source>
        <dbReference type="Proteomes" id="UP000765509"/>
    </source>
</evidence>
<dbReference type="Proteomes" id="UP000765509">
    <property type="component" value="Unassembled WGS sequence"/>
</dbReference>
<evidence type="ECO:0000313" key="1">
    <source>
        <dbReference type="EMBL" id="MBW0544620.1"/>
    </source>
</evidence>
<organism evidence="1 2">
    <name type="scientific">Austropuccinia psidii MF-1</name>
    <dbReference type="NCBI Taxonomy" id="1389203"/>
    <lineage>
        <taxon>Eukaryota</taxon>
        <taxon>Fungi</taxon>
        <taxon>Dikarya</taxon>
        <taxon>Basidiomycota</taxon>
        <taxon>Pucciniomycotina</taxon>
        <taxon>Pucciniomycetes</taxon>
        <taxon>Pucciniales</taxon>
        <taxon>Sphaerophragmiaceae</taxon>
        <taxon>Austropuccinia</taxon>
    </lineage>
</organism>
<reference evidence="1" key="1">
    <citation type="submission" date="2021-03" db="EMBL/GenBank/DDBJ databases">
        <title>Draft genome sequence of rust myrtle Austropuccinia psidii MF-1, a brazilian biotype.</title>
        <authorList>
            <person name="Quecine M.C."/>
            <person name="Pachon D.M.R."/>
            <person name="Bonatelli M.L."/>
            <person name="Correr F.H."/>
            <person name="Franceschini L.M."/>
            <person name="Leite T.F."/>
            <person name="Margarido G.R.A."/>
            <person name="Almeida C.A."/>
            <person name="Ferrarezi J.A."/>
            <person name="Labate C.A."/>
        </authorList>
    </citation>
    <scope>NUCLEOTIDE SEQUENCE</scope>
    <source>
        <strain evidence="1">MF-1</strain>
    </source>
</reference>
<accession>A0A9Q3FQ04</accession>
<dbReference type="OrthoDB" id="2152029at2759"/>